<feature type="domain" description="DUF4216" evidence="1">
    <location>
        <begin position="224"/>
        <end position="295"/>
    </location>
</feature>
<dbReference type="OrthoDB" id="1878503at2759"/>
<reference evidence="2 3" key="1">
    <citation type="journal article" date="2018" name="Mol. Plant">
        <title>The genome of Artemisia annua provides insight into the evolution of Asteraceae family and artemisinin biosynthesis.</title>
        <authorList>
            <person name="Shen Q."/>
            <person name="Zhang L."/>
            <person name="Liao Z."/>
            <person name="Wang S."/>
            <person name="Yan T."/>
            <person name="Shi P."/>
            <person name="Liu M."/>
            <person name="Fu X."/>
            <person name="Pan Q."/>
            <person name="Wang Y."/>
            <person name="Lv Z."/>
            <person name="Lu X."/>
            <person name="Zhang F."/>
            <person name="Jiang W."/>
            <person name="Ma Y."/>
            <person name="Chen M."/>
            <person name="Hao X."/>
            <person name="Li L."/>
            <person name="Tang Y."/>
            <person name="Lv G."/>
            <person name="Zhou Y."/>
            <person name="Sun X."/>
            <person name="Brodelius P.E."/>
            <person name="Rose J.K.C."/>
            <person name="Tang K."/>
        </authorList>
    </citation>
    <scope>NUCLEOTIDE SEQUENCE [LARGE SCALE GENOMIC DNA]</scope>
    <source>
        <strain evidence="3">cv. Huhao1</strain>
        <tissue evidence="2">Leaf</tissue>
    </source>
</reference>
<dbReference type="Pfam" id="PF13952">
    <property type="entry name" value="DUF4216"/>
    <property type="match status" value="2"/>
</dbReference>
<evidence type="ECO:0000313" key="3">
    <source>
        <dbReference type="Proteomes" id="UP000245207"/>
    </source>
</evidence>
<comment type="caution">
    <text evidence="2">The sequence shown here is derived from an EMBL/GenBank/DDBJ whole genome shotgun (WGS) entry which is preliminary data.</text>
</comment>
<name>A0A2U1N3X2_ARTAN</name>
<sequence>MALYLMSYNYIMIYVGGYRVTLFKCHWFDSERGIKVDGKHGLVDIDIKSKLGGNDPFVLAEQAEQVYYTTYPARKRSRTEWLGVCKAKARSTYNSSQNNVQGDEVTPTIDGFYQEDEMPPPGVVGVDVDLDQVVNLPSTEVEEVEEVEEVQIHHDKTIDESMRYLCNGPSKYVTYYNSCFVNGFKFHTKEYGEHQTTINSGVCVKGSCYNDYEKDYYVTLLNVIQLHYVGGYRVTLFKCHWFDSERGIKVDGKHGLVDIDIKSKLGGNDPFVLAEQAEQVYYTTYPARKRSRTEWLGVCKAKARSTYNSSQNNVQRDEVTSTIDGFYQEDEMPPPGVVGVDVDLDQVVNLPSTEVEEVEEVEEVQDVD</sequence>
<dbReference type="Proteomes" id="UP000245207">
    <property type="component" value="Unassembled WGS sequence"/>
</dbReference>
<organism evidence="2 3">
    <name type="scientific">Artemisia annua</name>
    <name type="common">Sweet wormwood</name>
    <dbReference type="NCBI Taxonomy" id="35608"/>
    <lineage>
        <taxon>Eukaryota</taxon>
        <taxon>Viridiplantae</taxon>
        <taxon>Streptophyta</taxon>
        <taxon>Embryophyta</taxon>
        <taxon>Tracheophyta</taxon>
        <taxon>Spermatophyta</taxon>
        <taxon>Magnoliopsida</taxon>
        <taxon>eudicotyledons</taxon>
        <taxon>Gunneridae</taxon>
        <taxon>Pentapetalae</taxon>
        <taxon>asterids</taxon>
        <taxon>campanulids</taxon>
        <taxon>Asterales</taxon>
        <taxon>Asteraceae</taxon>
        <taxon>Asteroideae</taxon>
        <taxon>Anthemideae</taxon>
        <taxon>Artemisiinae</taxon>
        <taxon>Artemisia</taxon>
    </lineage>
</organism>
<proteinExistence type="predicted"/>
<protein>
    <recommendedName>
        <fullName evidence="1">DUF4216 domain-containing protein</fullName>
    </recommendedName>
</protein>
<dbReference type="PANTHER" id="PTHR48258">
    <property type="entry name" value="DUF4218 DOMAIN-CONTAINING PROTEIN-RELATED"/>
    <property type="match status" value="1"/>
</dbReference>
<evidence type="ECO:0000259" key="1">
    <source>
        <dbReference type="Pfam" id="PF13952"/>
    </source>
</evidence>
<gene>
    <name evidence="2" type="ORF">CTI12_AA313130</name>
</gene>
<dbReference type="AlphaFoldDB" id="A0A2U1N3X2"/>
<dbReference type="InterPro" id="IPR025312">
    <property type="entry name" value="DUF4216"/>
</dbReference>
<evidence type="ECO:0000313" key="2">
    <source>
        <dbReference type="EMBL" id="PWA68177.1"/>
    </source>
</evidence>
<dbReference type="PANTHER" id="PTHR48258:SF3">
    <property type="entry name" value="FK506-BINDING PROTEIN 4-LIKE ISOFORM X1"/>
    <property type="match status" value="1"/>
</dbReference>
<accession>A0A2U1N3X2</accession>
<feature type="domain" description="DUF4216" evidence="1">
    <location>
        <begin position="14"/>
        <end position="81"/>
    </location>
</feature>
<keyword evidence="3" id="KW-1185">Reference proteome</keyword>
<dbReference type="EMBL" id="PKPP01003689">
    <property type="protein sequence ID" value="PWA68177.1"/>
    <property type="molecule type" value="Genomic_DNA"/>
</dbReference>